<sequence length="381" mass="41277">MDSIRPERKKSSADLSARRRRGDGRPTIADVAARAGVAAITVSRALSDPSLVSDTLRKTIEEAVQALGYVPNLSARTLASTRSSVVGVLIPSLSQTVFTDVLRGVYDGVDGSPLTVQIGNTRYDEAEEERLIKVFLREKPAGMIVSGIDQTPEARRMLENAGCPVIQIMDISDDPIDQIIGFSHYDGGRKVTEHLIEEGYRRIGFIAGWVSRRSSGRLDGYRAALAAAGLPQPSLEHSFSPGYMPKLADASETPAGRPVLEFATPRVGRELFRAAIAADPGLDAVFCNNDILALGVLFECQAQGIRVPEDMGIAGFNDHDYMESAFPSLSSGRTHRYRNGLDAVVAIRRRLGGAPVGEPVIDMGVEVMKRRSTDRSGNRRD</sequence>
<evidence type="ECO:0000313" key="6">
    <source>
        <dbReference type="EMBL" id="SHG01793.1"/>
    </source>
</evidence>
<protein>
    <submittedName>
        <fullName evidence="6">Transcriptional regulator, LacI family</fullName>
    </submittedName>
</protein>
<dbReference type="PROSITE" id="PS50932">
    <property type="entry name" value="HTH_LACI_2"/>
    <property type="match status" value="1"/>
</dbReference>
<dbReference type="EMBL" id="FQUP01000003">
    <property type="protein sequence ID" value="SHG01793.1"/>
    <property type="molecule type" value="Genomic_DNA"/>
</dbReference>
<evidence type="ECO:0000259" key="5">
    <source>
        <dbReference type="PROSITE" id="PS50932"/>
    </source>
</evidence>
<dbReference type="AlphaFoldDB" id="A0A1M5GDH4"/>
<evidence type="ECO:0000256" key="1">
    <source>
        <dbReference type="ARBA" id="ARBA00023015"/>
    </source>
</evidence>
<dbReference type="SUPFAM" id="SSF47413">
    <property type="entry name" value="lambda repressor-like DNA-binding domains"/>
    <property type="match status" value="1"/>
</dbReference>
<dbReference type="Pfam" id="PF13377">
    <property type="entry name" value="Peripla_BP_3"/>
    <property type="match status" value="1"/>
</dbReference>
<dbReference type="SMART" id="SM00354">
    <property type="entry name" value="HTH_LACI"/>
    <property type="match status" value="1"/>
</dbReference>
<evidence type="ECO:0000256" key="2">
    <source>
        <dbReference type="ARBA" id="ARBA00023125"/>
    </source>
</evidence>
<evidence type="ECO:0000256" key="3">
    <source>
        <dbReference type="ARBA" id="ARBA00023163"/>
    </source>
</evidence>
<feature type="compositionally biased region" description="Basic and acidic residues" evidence="4">
    <location>
        <begin position="1"/>
        <end position="12"/>
    </location>
</feature>
<proteinExistence type="predicted"/>
<accession>A0A1M5GDH4</accession>
<dbReference type="STRING" id="1122133.SAMN02745157_3369"/>
<dbReference type="CDD" id="cd01575">
    <property type="entry name" value="PBP1_GntR"/>
    <property type="match status" value="1"/>
</dbReference>
<dbReference type="RefSeq" id="WP_073054907.1">
    <property type="nucleotide sequence ID" value="NZ_FQUP01000003.1"/>
</dbReference>
<dbReference type="CDD" id="cd01392">
    <property type="entry name" value="HTH_LacI"/>
    <property type="match status" value="1"/>
</dbReference>
<dbReference type="Gene3D" id="1.10.260.40">
    <property type="entry name" value="lambda repressor-like DNA-binding domains"/>
    <property type="match status" value="1"/>
</dbReference>
<keyword evidence="3" id="KW-0804">Transcription</keyword>
<dbReference type="PANTHER" id="PTHR30146">
    <property type="entry name" value="LACI-RELATED TRANSCRIPTIONAL REPRESSOR"/>
    <property type="match status" value="1"/>
</dbReference>
<dbReference type="InterPro" id="IPR000843">
    <property type="entry name" value="HTH_LacI"/>
</dbReference>
<dbReference type="Proteomes" id="UP000184485">
    <property type="component" value="Unassembled WGS sequence"/>
</dbReference>
<dbReference type="InterPro" id="IPR028082">
    <property type="entry name" value="Peripla_BP_I"/>
</dbReference>
<dbReference type="InterPro" id="IPR046335">
    <property type="entry name" value="LacI/GalR-like_sensor"/>
</dbReference>
<dbReference type="PANTHER" id="PTHR30146:SF2">
    <property type="entry name" value="HTH-TYPE TRANSCRIPTIONAL REGULATOR GNTR"/>
    <property type="match status" value="1"/>
</dbReference>
<keyword evidence="7" id="KW-1185">Reference proteome</keyword>
<feature type="domain" description="HTH lacI-type" evidence="5">
    <location>
        <begin position="26"/>
        <end position="80"/>
    </location>
</feature>
<keyword evidence="2" id="KW-0238">DNA-binding</keyword>
<dbReference type="Gene3D" id="3.40.50.2300">
    <property type="match status" value="2"/>
</dbReference>
<dbReference type="GO" id="GO:0003700">
    <property type="term" value="F:DNA-binding transcription factor activity"/>
    <property type="evidence" value="ECO:0007669"/>
    <property type="project" value="TreeGrafter"/>
</dbReference>
<name>A0A1M5GDH4_9HYPH</name>
<dbReference type="GO" id="GO:0000976">
    <property type="term" value="F:transcription cis-regulatory region binding"/>
    <property type="evidence" value="ECO:0007669"/>
    <property type="project" value="TreeGrafter"/>
</dbReference>
<evidence type="ECO:0000256" key="4">
    <source>
        <dbReference type="SAM" id="MobiDB-lite"/>
    </source>
</evidence>
<dbReference type="OrthoDB" id="7170131at2"/>
<reference evidence="6 7" key="1">
    <citation type="submission" date="2016-11" db="EMBL/GenBank/DDBJ databases">
        <authorList>
            <person name="Jaros S."/>
            <person name="Januszkiewicz K."/>
            <person name="Wedrychowicz H."/>
        </authorList>
    </citation>
    <scope>NUCLEOTIDE SEQUENCE [LARGE SCALE GENOMIC DNA]</scope>
    <source>
        <strain evidence="6 7">DSM 19436</strain>
    </source>
</reference>
<gene>
    <name evidence="6" type="ORF">SAMN02745157_3369</name>
</gene>
<organism evidence="6 7">
    <name type="scientific">Kaistia soli DSM 19436</name>
    <dbReference type="NCBI Taxonomy" id="1122133"/>
    <lineage>
        <taxon>Bacteria</taxon>
        <taxon>Pseudomonadati</taxon>
        <taxon>Pseudomonadota</taxon>
        <taxon>Alphaproteobacteria</taxon>
        <taxon>Hyphomicrobiales</taxon>
        <taxon>Kaistiaceae</taxon>
        <taxon>Kaistia</taxon>
    </lineage>
</organism>
<evidence type="ECO:0000313" key="7">
    <source>
        <dbReference type="Proteomes" id="UP000184485"/>
    </source>
</evidence>
<dbReference type="SUPFAM" id="SSF53822">
    <property type="entry name" value="Periplasmic binding protein-like I"/>
    <property type="match status" value="1"/>
</dbReference>
<dbReference type="InterPro" id="IPR010982">
    <property type="entry name" value="Lambda_DNA-bd_dom_sf"/>
</dbReference>
<feature type="region of interest" description="Disordered" evidence="4">
    <location>
        <begin position="1"/>
        <end position="26"/>
    </location>
</feature>
<dbReference type="Pfam" id="PF00356">
    <property type="entry name" value="LacI"/>
    <property type="match status" value="1"/>
</dbReference>
<keyword evidence="1" id="KW-0805">Transcription regulation</keyword>